<evidence type="ECO:0000313" key="2">
    <source>
        <dbReference type="EMBL" id="JAC28602.1"/>
    </source>
</evidence>
<dbReference type="EMBL" id="GBBM01006816">
    <property type="protein sequence ID" value="JAC28602.1"/>
    <property type="molecule type" value="mRNA"/>
</dbReference>
<keyword evidence="1" id="KW-0732">Signal</keyword>
<evidence type="ECO:0000256" key="1">
    <source>
        <dbReference type="SAM" id="SignalP"/>
    </source>
</evidence>
<proteinExistence type="evidence at transcript level"/>
<feature type="chain" id="PRO_5001516334" evidence="1">
    <location>
        <begin position="22"/>
        <end position="242"/>
    </location>
</feature>
<reference evidence="2" key="1">
    <citation type="submission" date="2014-03" db="EMBL/GenBank/DDBJ databases">
        <title>The sialotranscriptome of Amblyomma triste, Amblyomma parvum and Amblyomma cajennense ticks, uncovered by 454-based RNA-seq.</title>
        <authorList>
            <person name="Garcia G.R."/>
            <person name="Gardinassi L.G."/>
            <person name="Ribeiro J.M."/>
            <person name="Anatriello E."/>
            <person name="Ferreira B.R."/>
            <person name="Moreira H.N."/>
            <person name="Mafra C."/>
            <person name="Olegario M.M."/>
            <person name="Szabo P.J."/>
            <person name="Miranda-Santos I.K."/>
            <person name="Maruyama S.R."/>
        </authorList>
    </citation>
    <scope>NUCLEOTIDE SEQUENCE</scope>
    <source>
        <strain evidence="2">Mato Grasso do Sul</strain>
        <tissue evidence="2">Salivary glands</tissue>
    </source>
</reference>
<accession>A0A023G4C6</accession>
<name>A0A023G4C6_AMBTT</name>
<dbReference type="Gene3D" id="2.40.128.20">
    <property type="match status" value="1"/>
</dbReference>
<protein>
    <submittedName>
        <fullName evidence="2">Putative lipocalin-7 8</fullName>
    </submittedName>
</protein>
<feature type="non-terminal residue" evidence="2">
    <location>
        <position position="1"/>
    </location>
</feature>
<dbReference type="AlphaFoldDB" id="A0A023G4C6"/>
<dbReference type="InterPro" id="IPR012674">
    <property type="entry name" value="Calycin"/>
</dbReference>
<feature type="signal peptide" evidence="1">
    <location>
        <begin position="1"/>
        <end position="21"/>
    </location>
</feature>
<organism evidence="2">
    <name type="scientific">Amblyomma triste</name>
    <name type="common">Neotropical tick</name>
    <dbReference type="NCBI Taxonomy" id="251400"/>
    <lineage>
        <taxon>Eukaryota</taxon>
        <taxon>Metazoa</taxon>
        <taxon>Ecdysozoa</taxon>
        <taxon>Arthropoda</taxon>
        <taxon>Chelicerata</taxon>
        <taxon>Arachnida</taxon>
        <taxon>Acari</taxon>
        <taxon>Parasitiformes</taxon>
        <taxon>Ixodida</taxon>
        <taxon>Ixodoidea</taxon>
        <taxon>Ixodidae</taxon>
        <taxon>Amblyomminae</taxon>
        <taxon>Amblyomma</taxon>
    </lineage>
</organism>
<dbReference type="SUPFAM" id="SSF50814">
    <property type="entry name" value="Lipocalins"/>
    <property type="match status" value="1"/>
</dbReference>
<sequence length="242" mass="26984">RFLLVASAISLLAALVDHANSERYQLSPVERLRNFRNPRPILGSQQTVYLRQGPSGWQRDNCKCMVSNFLSYDEKKHEYKRTIEYDTADLEAFANQIAGRSMKHVTLNVSMTVRQHKENVFIDAVEYSKGDTFPSKISTNKEKNEKAEAVQTAPRSLSGAGILYVDAHHSVPVLYANNGCIVLGGSEANKRSDCTLWTVGLKNPIPPCCQFAILSACSSQVSEIYETEKDVCNILRGKHKTG</sequence>